<keyword evidence="8" id="KW-0175">Coiled coil</keyword>
<dbReference type="InterPro" id="IPR001258">
    <property type="entry name" value="NHL_repeat"/>
</dbReference>
<dbReference type="Gene3D" id="2.60.40.10">
    <property type="entry name" value="Immunoglobulins"/>
    <property type="match status" value="1"/>
</dbReference>
<feature type="domain" description="RING-type" evidence="9">
    <location>
        <begin position="14"/>
        <end position="57"/>
    </location>
</feature>
<dbReference type="EMBL" id="CALNXI010000038">
    <property type="protein sequence ID" value="CAH3016258.1"/>
    <property type="molecule type" value="Genomic_DNA"/>
</dbReference>
<comment type="caution">
    <text evidence="11">The sequence shown here is derived from an EMBL/GenBank/DDBJ whole genome shotgun (WGS) entry which is preliminary data.</text>
</comment>
<dbReference type="Proteomes" id="UP001159427">
    <property type="component" value="Unassembled WGS sequence"/>
</dbReference>
<dbReference type="InterPro" id="IPR001841">
    <property type="entry name" value="Znf_RING"/>
</dbReference>
<dbReference type="CDD" id="cd19756">
    <property type="entry name" value="Bbox2"/>
    <property type="match status" value="1"/>
</dbReference>
<dbReference type="Gene3D" id="3.30.160.60">
    <property type="entry name" value="Classic Zinc Finger"/>
    <property type="match status" value="1"/>
</dbReference>
<keyword evidence="4" id="KW-0862">Zinc</keyword>
<sequence length="726" mass="81899">MEFLLENLRKHVTCSICLNTLDEPKTIACLHTFCCDCLKEHAQRSQQHGQFRCPECQAKIVVPKNNGFDKLPTGFLQNDWLDLLAAQRCCDGSDDITCANCAIKSTEASFCFNCGKFLCPDCVHAHEILRNVAFKEHKLKLVKQFKREDYDSLLKRPSFCSQDCHEQEITRFFCDECQTCVCQLCIGTGHENHTINALDKAASSDKANIMAEVELMKEKRKFCSDIIRHFEQTVFSLETEIINAKREVSQTAEQMIARIQRQEREIISALENTRASRMEELNSAKVQVKSLLKQVDQAVEFANNLIQRSSSSSIVQSYKILKHRFEYLNQTPVPSLPVCSSVKFVKTCDPRKFTLGFTTTIGATVQGISQDFQAGVEAKLILCPKLKGEVQKKNIRAKVAVEPSDKVRSTTTRQQDDGNFLVKFTSKEAGAYNVKVTLKSRHNYHENCFTIRVKEREVEEVSELDLQERDGNPVPHGIAVNENGLIAVSDCKRHCILVFDNDGNFRRKMSGKGKEPGKLNYPTGLAYLNYDELLVADFLNHRIQQFNVQTGKFVKTFGKDNLQNPVSLCIDSQGRVAVADCVENKIQVFTKDGAPVFSFGSTSLDHPTGCIFHQNMFIVSDTYNDCLKIFNCSGILLYKIGVKGKDDGQLMRPQGLCIEKCVDHKNILVCDSGNGRIAKFSTEGYFVRKTVTKFQDPIAIATTPDNRVLVSDFQAQKMYILQGEEC</sequence>
<evidence type="ECO:0000256" key="7">
    <source>
        <dbReference type="PROSITE-ProRule" id="PRU00504"/>
    </source>
</evidence>
<dbReference type="SUPFAM" id="SSF57850">
    <property type="entry name" value="RING/U-box"/>
    <property type="match status" value="1"/>
</dbReference>
<dbReference type="PANTHER" id="PTHR25462:SF296">
    <property type="entry name" value="MEIOTIC P26, ISOFORM F"/>
    <property type="match status" value="1"/>
</dbReference>
<feature type="repeat" description="NHL" evidence="7">
    <location>
        <begin position="551"/>
        <end position="592"/>
    </location>
</feature>
<dbReference type="Pfam" id="PF00097">
    <property type="entry name" value="zf-C3HC4"/>
    <property type="match status" value="1"/>
</dbReference>
<accession>A0ABN8LGQ2</accession>
<keyword evidence="1" id="KW-0479">Metal-binding</keyword>
<keyword evidence="2" id="KW-0677">Repeat</keyword>
<feature type="domain" description="B box-type" evidence="10">
    <location>
        <begin position="93"/>
        <end position="142"/>
    </location>
</feature>
<dbReference type="PROSITE" id="PS50194">
    <property type="entry name" value="FILAMIN_REPEAT"/>
    <property type="match status" value="1"/>
</dbReference>
<dbReference type="InterPro" id="IPR017907">
    <property type="entry name" value="Znf_RING_CS"/>
</dbReference>
<feature type="domain" description="B box-type" evidence="10">
    <location>
        <begin position="155"/>
        <end position="198"/>
    </location>
</feature>
<dbReference type="InterPro" id="IPR000315">
    <property type="entry name" value="Znf_B-box"/>
</dbReference>
<evidence type="ECO:0000256" key="2">
    <source>
        <dbReference type="ARBA" id="ARBA00022737"/>
    </source>
</evidence>
<evidence type="ECO:0000256" key="4">
    <source>
        <dbReference type="ARBA" id="ARBA00022833"/>
    </source>
</evidence>
<evidence type="ECO:0000259" key="10">
    <source>
        <dbReference type="PROSITE" id="PS50119"/>
    </source>
</evidence>
<feature type="coiled-coil region" evidence="8">
    <location>
        <begin position="245"/>
        <end position="272"/>
    </location>
</feature>
<dbReference type="InterPro" id="IPR011042">
    <property type="entry name" value="6-blade_b-propeller_TolB-like"/>
</dbReference>
<feature type="repeat" description="NHL" evidence="7">
    <location>
        <begin position="637"/>
        <end position="683"/>
    </location>
</feature>
<dbReference type="Pfam" id="PF01436">
    <property type="entry name" value="NHL"/>
    <property type="match status" value="3"/>
</dbReference>
<dbReference type="PANTHER" id="PTHR25462">
    <property type="entry name" value="BONUS, ISOFORM C-RELATED"/>
    <property type="match status" value="1"/>
</dbReference>
<reference evidence="11 12" key="1">
    <citation type="submission" date="2022-05" db="EMBL/GenBank/DDBJ databases">
        <authorList>
            <consortium name="Genoscope - CEA"/>
            <person name="William W."/>
        </authorList>
    </citation>
    <scope>NUCLEOTIDE SEQUENCE [LARGE SCALE GENOMIC DNA]</scope>
</reference>
<proteinExistence type="predicted"/>
<keyword evidence="3 5" id="KW-0863">Zinc-finger</keyword>
<feature type="repeat" description="NHL" evidence="7">
    <location>
        <begin position="475"/>
        <end position="502"/>
    </location>
</feature>
<dbReference type="InterPro" id="IPR047153">
    <property type="entry name" value="TRIM45/56/19-like"/>
</dbReference>
<evidence type="ECO:0000259" key="9">
    <source>
        <dbReference type="PROSITE" id="PS50089"/>
    </source>
</evidence>
<evidence type="ECO:0000256" key="6">
    <source>
        <dbReference type="PROSITE-ProRule" id="PRU00087"/>
    </source>
</evidence>
<dbReference type="PROSITE" id="PS51125">
    <property type="entry name" value="NHL"/>
    <property type="match status" value="4"/>
</dbReference>
<dbReference type="InterPro" id="IPR017868">
    <property type="entry name" value="Filamin/ABP280_repeat-like"/>
</dbReference>
<organism evidence="11 12">
    <name type="scientific">Porites evermanni</name>
    <dbReference type="NCBI Taxonomy" id="104178"/>
    <lineage>
        <taxon>Eukaryota</taxon>
        <taxon>Metazoa</taxon>
        <taxon>Cnidaria</taxon>
        <taxon>Anthozoa</taxon>
        <taxon>Hexacorallia</taxon>
        <taxon>Scleractinia</taxon>
        <taxon>Fungiina</taxon>
        <taxon>Poritidae</taxon>
        <taxon>Porites</taxon>
    </lineage>
</organism>
<dbReference type="PROSITE" id="PS50089">
    <property type="entry name" value="ZF_RING_2"/>
    <property type="match status" value="1"/>
</dbReference>
<dbReference type="Gene3D" id="2.120.10.30">
    <property type="entry name" value="TolB, C-terminal domain"/>
    <property type="match status" value="1"/>
</dbReference>
<evidence type="ECO:0000313" key="12">
    <source>
        <dbReference type="Proteomes" id="UP001159427"/>
    </source>
</evidence>
<dbReference type="PROSITE" id="PS00518">
    <property type="entry name" value="ZF_RING_1"/>
    <property type="match status" value="1"/>
</dbReference>
<dbReference type="PROSITE" id="PS50119">
    <property type="entry name" value="ZF_BBOX"/>
    <property type="match status" value="2"/>
</dbReference>
<evidence type="ECO:0000313" key="11">
    <source>
        <dbReference type="EMBL" id="CAH3016258.1"/>
    </source>
</evidence>
<dbReference type="Pfam" id="PF00643">
    <property type="entry name" value="zf-B_box"/>
    <property type="match status" value="1"/>
</dbReference>
<protein>
    <recommendedName>
        <fullName evidence="13">E3 ubiquitin-protein ligase TRIM71</fullName>
    </recommendedName>
</protein>
<keyword evidence="12" id="KW-1185">Reference proteome</keyword>
<dbReference type="InterPro" id="IPR013783">
    <property type="entry name" value="Ig-like_fold"/>
</dbReference>
<feature type="repeat" description="NHL" evidence="7">
    <location>
        <begin position="506"/>
        <end position="549"/>
    </location>
</feature>
<gene>
    <name evidence="11" type="ORF">PEVE_00027614</name>
</gene>
<dbReference type="SUPFAM" id="SSF57845">
    <property type="entry name" value="B-box zinc-binding domain"/>
    <property type="match status" value="1"/>
</dbReference>
<dbReference type="InterPro" id="IPR013083">
    <property type="entry name" value="Znf_RING/FYVE/PHD"/>
</dbReference>
<dbReference type="InterPro" id="IPR018957">
    <property type="entry name" value="Znf_C3HC4_RING-type"/>
</dbReference>
<evidence type="ECO:0000256" key="3">
    <source>
        <dbReference type="ARBA" id="ARBA00022771"/>
    </source>
</evidence>
<dbReference type="SMART" id="SM00184">
    <property type="entry name" value="RING"/>
    <property type="match status" value="1"/>
</dbReference>
<feature type="repeat" description="Filamin" evidence="6">
    <location>
        <begin position="403"/>
        <end position="453"/>
    </location>
</feature>
<evidence type="ECO:0000256" key="8">
    <source>
        <dbReference type="SAM" id="Coils"/>
    </source>
</evidence>
<dbReference type="SUPFAM" id="SSF101898">
    <property type="entry name" value="NHL repeat"/>
    <property type="match status" value="1"/>
</dbReference>
<evidence type="ECO:0008006" key="13">
    <source>
        <dbReference type="Google" id="ProtNLM"/>
    </source>
</evidence>
<dbReference type="Gene3D" id="3.30.40.10">
    <property type="entry name" value="Zinc/RING finger domain, C3HC4 (zinc finger)"/>
    <property type="match status" value="1"/>
</dbReference>
<name>A0ABN8LGQ2_9CNID</name>
<evidence type="ECO:0000256" key="1">
    <source>
        <dbReference type="ARBA" id="ARBA00022723"/>
    </source>
</evidence>
<evidence type="ECO:0000256" key="5">
    <source>
        <dbReference type="PROSITE-ProRule" id="PRU00024"/>
    </source>
</evidence>